<feature type="domain" description="C2 NT-type" evidence="3">
    <location>
        <begin position="102"/>
        <end position="252"/>
    </location>
</feature>
<dbReference type="InterPro" id="IPR036779">
    <property type="entry name" value="LysM_dom_sf"/>
</dbReference>
<dbReference type="Pfam" id="PF10358">
    <property type="entry name" value="NT-C2"/>
    <property type="match status" value="1"/>
</dbReference>
<evidence type="ECO:0000256" key="1">
    <source>
        <dbReference type="SAM" id="MobiDB-lite"/>
    </source>
</evidence>
<dbReference type="AlphaFoldDB" id="A0A6I9QXQ4"/>
<proteinExistence type="predicted"/>
<dbReference type="PANTHER" id="PTHR33414">
    <property type="entry name" value="PROTEIN PLASTID MOVEMENT IMPAIRED 1-RELATED 1"/>
    <property type="match status" value="1"/>
</dbReference>
<sequence length="1122" mass="122408">MLGKPEPAKTSPAGDPANAGLFHEIEALSKALSLDPKPRRCPPPPPGHHRSHASTAAARSHIPDSTIKPSFSSCLLPRSARLKDKKPSYSSSIWSWRSLRALSHIRHHRFDCRFSLHVHSIQGLPPPLANAALCVHWRRTTDAAGARTRPVRAVHGTAEFGETLAHQCSIYCSRSGAQHSAKYEARHFFLHATLVDAPGVDIGKHRVDLTRLLPLTLEELEEEESSREWSTSFRLAGKAGGASLNVSFGFSVVAGGSGSMDFSSVKKGSEIPKVDRQNSFRRSESLRGPSHVVNDKSHLLSRSLDDMEVLREVMPSLKSGEVSVLAPRKLENSKNDDGMLDIVDSNFRPVQSMSPELKNCISSELIEGDGAKESEFVVIEQGIQIAARDQLGEPREEEIKPLGADKGGGVGLEVNGVKPDQHVKEFSCPDENLKESWSFLDDSIMEELDSALHSVSVLEAEVRGPIELILGMSKQLSDTEAEPNYAIGSVKSKSLSLDDEVSDSAADEFLSMLGIEQSTWGLSSDSDPESPRGCLLKQFEKEYPTIGDGILGLDIGLGKDAESGDFSEDFDLLSIVHAGEVDHQETTQEVKTMSKAQVLEDRETEALMNEWGLNEKVFDSSPPEGWDGFGNPIDLPPEDPVALPPLGECLGPFIQTKDGGFLRSMNPSLFRNCKNNYNLIMQASHPVVLPVDMGSDIVEILQRLASVGIEKLSGQASKLMPLEDVSGKTMQQGAWDALPSLEACERQELLLHQKQNGESGVGWSTSGYRKNGKGLNLTSSRGVETGSEYVSLEDLAPLAMDKIEALSLEGLMIQSGMSDEEAPSNIRLQAIGEISALEGRGAKIARSVGLEGAAGLQLLDVKDTEDEVDGLMGLSITLDKWIKLDSGLTEEDEISDRTSKILAAHHARTSDLFNRGWKAGKKGGRSSGRRWGLFGNKFTVALMVQLRDPLRNFEPVGAPMLALVQVERVIVPPKPKIYSVVSEKGNGERDNELESNAETIANGEKEEEEERISQFKITKVHVAGLKTEPGKNKHWGSSIQQQSCSRWLLASGMGKSNKHPFMKSKTVMKPSQLATTVQPGDNLWSVSLRMHGAGAKWKELAALKPHMRNPDIMFPNESIRSP</sequence>
<evidence type="ECO:0000313" key="4">
    <source>
        <dbReference type="Proteomes" id="UP000504607"/>
    </source>
</evidence>
<feature type="region of interest" description="Disordered" evidence="1">
    <location>
        <begin position="33"/>
        <end position="65"/>
    </location>
</feature>
<dbReference type="PROSITE" id="PS51782">
    <property type="entry name" value="LYSM"/>
    <property type="match status" value="1"/>
</dbReference>
<keyword evidence="4" id="KW-1185">Reference proteome</keyword>
<gene>
    <name evidence="5" type="primary">LOC105041452</name>
</gene>
<evidence type="ECO:0000259" key="2">
    <source>
        <dbReference type="PROSITE" id="PS51782"/>
    </source>
</evidence>
<evidence type="ECO:0000259" key="3">
    <source>
        <dbReference type="PROSITE" id="PS51840"/>
    </source>
</evidence>
<dbReference type="PROSITE" id="PS51840">
    <property type="entry name" value="C2_NT"/>
    <property type="match status" value="1"/>
</dbReference>
<protein>
    <submittedName>
        <fullName evidence="5">Protein PLASTID MOVEMENT IMPAIRED 1-RELATED 1-like</fullName>
    </submittedName>
</protein>
<accession>A0A6I9QXQ4</accession>
<evidence type="ECO:0000313" key="5">
    <source>
        <dbReference type="RefSeq" id="XP_010916728.1"/>
    </source>
</evidence>
<name>A0A6I9QXQ4_ELAGV</name>
<dbReference type="Pfam" id="PF21745">
    <property type="entry name" value="PMI1_PMIR1-2_C"/>
    <property type="match status" value="1"/>
</dbReference>
<dbReference type="InterPro" id="IPR019448">
    <property type="entry name" value="NT-C2"/>
</dbReference>
<dbReference type="RefSeq" id="XP_010916728.1">
    <property type="nucleotide sequence ID" value="XM_010918426.3"/>
</dbReference>
<dbReference type="InterPro" id="IPR018392">
    <property type="entry name" value="LysM"/>
</dbReference>
<dbReference type="GeneID" id="105041452"/>
<dbReference type="InParanoid" id="A0A6I9QXQ4"/>
<feature type="domain" description="LysM" evidence="2">
    <location>
        <begin position="1073"/>
        <end position="1121"/>
    </location>
</feature>
<organism evidence="4 5">
    <name type="scientific">Elaeis guineensis var. tenera</name>
    <name type="common">Oil palm</name>
    <dbReference type="NCBI Taxonomy" id="51953"/>
    <lineage>
        <taxon>Eukaryota</taxon>
        <taxon>Viridiplantae</taxon>
        <taxon>Streptophyta</taxon>
        <taxon>Embryophyta</taxon>
        <taxon>Tracheophyta</taxon>
        <taxon>Spermatophyta</taxon>
        <taxon>Magnoliopsida</taxon>
        <taxon>Liliopsida</taxon>
        <taxon>Arecaceae</taxon>
        <taxon>Arecoideae</taxon>
        <taxon>Cocoseae</taxon>
        <taxon>Elaeidinae</taxon>
        <taxon>Elaeis</taxon>
    </lineage>
</organism>
<dbReference type="InterPro" id="IPR048972">
    <property type="entry name" value="PMI1_PMIR1-2_C"/>
</dbReference>
<dbReference type="Gene3D" id="3.10.350.10">
    <property type="entry name" value="LysM domain"/>
    <property type="match status" value="1"/>
</dbReference>
<dbReference type="OrthoDB" id="2019483at2759"/>
<dbReference type="Proteomes" id="UP000504607">
    <property type="component" value="Chromosome 3"/>
</dbReference>
<dbReference type="PANTHER" id="PTHR33414:SF1">
    <property type="entry name" value="PROTEIN PLASTID MOVEMENT IMPAIRED 1-RELATED 1"/>
    <property type="match status" value="1"/>
</dbReference>
<feature type="region of interest" description="Disordered" evidence="1">
    <location>
        <begin position="1"/>
        <end position="20"/>
    </location>
</feature>
<reference evidence="5" key="1">
    <citation type="submission" date="2025-08" db="UniProtKB">
        <authorList>
            <consortium name="RefSeq"/>
        </authorList>
    </citation>
    <scope>IDENTIFICATION</scope>
</reference>
<dbReference type="InterPro" id="IPR039614">
    <property type="entry name" value="PMI1-like"/>
</dbReference>
<dbReference type="KEGG" id="egu:105041452"/>